<dbReference type="InterPro" id="IPR035976">
    <property type="entry name" value="Sushi/SCR/CCP_sf"/>
</dbReference>
<reference evidence="9" key="1">
    <citation type="submission" date="2020-03" db="EMBL/GenBank/DDBJ databases">
        <authorList>
            <person name="Weist P."/>
        </authorList>
    </citation>
    <scope>NUCLEOTIDE SEQUENCE</scope>
</reference>
<evidence type="ECO:0000256" key="2">
    <source>
        <dbReference type="ARBA" id="ARBA00022737"/>
    </source>
</evidence>
<dbReference type="PANTHER" id="PTHR19325">
    <property type="entry name" value="COMPLEMENT COMPONENT-RELATED SUSHI DOMAIN-CONTAINING"/>
    <property type="match status" value="1"/>
</dbReference>
<keyword evidence="7" id="KW-0812">Transmembrane</keyword>
<keyword evidence="1 5" id="KW-0768">Sushi</keyword>
<name>A0A9N7VIN8_PLEPL</name>
<evidence type="ECO:0000256" key="7">
    <source>
        <dbReference type="SAM" id="Phobius"/>
    </source>
</evidence>
<dbReference type="Pfam" id="PF00084">
    <property type="entry name" value="Sushi"/>
    <property type="match status" value="3"/>
</dbReference>
<evidence type="ECO:0000256" key="1">
    <source>
        <dbReference type="ARBA" id="ARBA00022659"/>
    </source>
</evidence>
<protein>
    <recommendedName>
        <fullName evidence="8">Sushi domain-containing protein</fullName>
    </recommendedName>
</protein>
<keyword evidence="4" id="KW-0325">Glycoprotein</keyword>
<feature type="domain" description="Sushi" evidence="8">
    <location>
        <begin position="183"/>
        <end position="243"/>
    </location>
</feature>
<keyword evidence="7" id="KW-0472">Membrane</keyword>
<dbReference type="SUPFAM" id="SSF57535">
    <property type="entry name" value="Complement control module/SCR domain"/>
    <property type="match status" value="3"/>
</dbReference>
<dbReference type="CDD" id="cd00033">
    <property type="entry name" value="CCP"/>
    <property type="match status" value="3"/>
</dbReference>
<comment type="caution">
    <text evidence="9">The sequence shown here is derived from an EMBL/GenBank/DDBJ whole genome shotgun (WGS) entry which is preliminary data.</text>
</comment>
<feature type="compositionally biased region" description="Basic and acidic residues" evidence="6">
    <location>
        <begin position="1"/>
        <end position="15"/>
    </location>
</feature>
<dbReference type="InterPro" id="IPR050350">
    <property type="entry name" value="Compl-Cell_Adhes-Reg"/>
</dbReference>
<sequence length="367" mass="39162">MRDPKEKGRREEKQMHSSPPVAEEGVVSTVLLDKQDMDFLLDTCGRRRCLLVVMQLLVLKAAANCPKPQVGDHIVLTNEALLMNEFPEGSTATVECAHGFVIDTGSGVLSCTGGKWTELDLRCKKKDCGTPKPQPHLIFNLTEGTLFGAEIEVRCEKGFQISGSSFKMCYATGWSGRAKCEIATCELPDEVANGTRLWASQDEPTYGEIVEFACNDGFTLVGSKSIVCSDGGRYSPAPPECKGATTGDRITPSPAPTAQGSTSTDSSTISTDHRDKSITTRATATVSPTAQGGRDTLTEEASTTRASSTTMSSGDKHDGGVNTYTDTGYTAVVVSVVCVSLVATILVFGLYKFLQRKKGSFNGTAPI</sequence>
<accession>A0A9N7VIN8</accession>
<evidence type="ECO:0000313" key="9">
    <source>
        <dbReference type="EMBL" id="CAB1450204.1"/>
    </source>
</evidence>
<feature type="disulfide bond" evidence="5">
    <location>
        <begin position="96"/>
        <end position="123"/>
    </location>
</feature>
<dbReference type="Proteomes" id="UP001153269">
    <property type="component" value="Unassembled WGS sequence"/>
</dbReference>
<organism evidence="9 10">
    <name type="scientific">Pleuronectes platessa</name>
    <name type="common">European plaice</name>
    <dbReference type="NCBI Taxonomy" id="8262"/>
    <lineage>
        <taxon>Eukaryota</taxon>
        <taxon>Metazoa</taxon>
        <taxon>Chordata</taxon>
        <taxon>Craniata</taxon>
        <taxon>Vertebrata</taxon>
        <taxon>Euteleostomi</taxon>
        <taxon>Actinopterygii</taxon>
        <taxon>Neopterygii</taxon>
        <taxon>Teleostei</taxon>
        <taxon>Neoteleostei</taxon>
        <taxon>Acanthomorphata</taxon>
        <taxon>Carangaria</taxon>
        <taxon>Pleuronectiformes</taxon>
        <taxon>Pleuronectoidei</taxon>
        <taxon>Pleuronectidae</taxon>
        <taxon>Pleuronectes</taxon>
    </lineage>
</organism>
<proteinExistence type="predicted"/>
<dbReference type="EMBL" id="CADEAL010004045">
    <property type="protein sequence ID" value="CAB1450204.1"/>
    <property type="molecule type" value="Genomic_DNA"/>
</dbReference>
<feature type="region of interest" description="Disordered" evidence="6">
    <location>
        <begin position="239"/>
        <end position="320"/>
    </location>
</feature>
<dbReference type="PANTHER" id="PTHR19325:SF569">
    <property type="entry name" value="COMPLEMENT COMPONENT 4 BINDING PROTEIN, SECRETORY-RELATED"/>
    <property type="match status" value="1"/>
</dbReference>
<feature type="transmembrane region" description="Helical" evidence="7">
    <location>
        <begin position="329"/>
        <end position="351"/>
    </location>
</feature>
<feature type="compositionally biased region" description="Polar residues" evidence="6">
    <location>
        <begin position="279"/>
        <end position="290"/>
    </location>
</feature>
<evidence type="ECO:0000256" key="4">
    <source>
        <dbReference type="ARBA" id="ARBA00023180"/>
    </source>
</evidence>
<evidence type="ECO:0000256" key="5">
    <source>
        <dbReference type="PROSITE-ProRule" id="PRU00302"/>
    </source>
</evidence>
<dbReference type="PROSITE" id="PS50923">
    <property type="entry name" value="SUSHI"/>
    <property type="match status" value="3"/>
</dbReference>
<feature type="disulfide bond" evidence="5">
    <location>
        <begin position="185"/>
        <end position="228"/>
    </location>
</feature>
<keyword evidence="3 5" id="KW-1015">Disulfide bond</keyword>
<evidence type="ECO:0000256" key="6">
    <source>
        <dbReference type="SAM" id="MobiDB-lite"/>
    </source>
</evidence>
<feature type="compositionally biased region" description="Low complexity" evidence="6">
    <location>
        <begin position="299"/>
        <end position="313"/>
    </location>
</feature>
<comment type="caution">
    <text evidence="5">Lacks conserved residue(s) required for the propagation of feature annotation.</text>
</comment>
<feature type="domain" description="Sushi" evidence="8">
    <location>
        <begin position="63"/>
        <end position="125"/>
    </location>
</feature>
<evidence type="ECO:0000256" key="3">
    <source>
        <dbReference type="ARBA" id="ARBA00023157"/>
    </source>
</evidence>
<feature type="region of interest" description="Disordered" evidence="6">
    <location>
        <begin position="1"/>
        <end position="22"/>
    </location>
</feature>
<feature type="domain" description="Sushi" evidence="8">
    <location>
        <begin position="126"/>
        <end position="182"/>
    </location>
</feature>
<feature type="compositionally biased region" description="Low complexity" evidence="6">
    <location>
        <begin position="261"/>
        <end position="270"/>
    </location>
</feature>
<dbReference type="Gene3D" id="2.10.70.10">
    <property type="entry name" value="Complement Module, domain 1"/>
    <property type="match status" value="3"/>
</dbReference>
<evidence type="ECO:0000259" key="8">
    <source>
        <dbReference type="PROSITE" id="PS50923"/>
    </source>
</evidence>
<evidence type="ECO:0000313" key="10">
    <source>
        <dbReference type="Proteomes" id="UP001153269"/>
    </source>
</evidence>
<dbReference type="SMART" id="SM00032">
    <property type="entry name" value="CCP"/>
    <property type="match status" value="3"/>
</dbReference>
<keyword evidence="7" id="KW-1133">Transmembrane helix</keyword>
<keyword evidence="2" id="KW-0677">Repeat</keyword>
<dbReference type="InterPro" id="IPR000436">
    <property type="entry name" value="Sushi_SCR_CCP_dom"/>
</dbReference>
<dbReference type="AlphaFoldDB" id="A0A9N7VIN8"/>
<keyword evidence="10" id="KW-1185">Reference proteome</keyword>
<gene>
    <name evidence="9" type="ORF">PLEPLA_LOCUS37893</name>
</gene>
<feature type="disulfide bond" evidence="5">
    <location>
        <begin position="214"/>
        <end position="241"/>
    </location>
</feature>